<dbReference type="InterPro" id="IPR004111">
    <property type="entry name" value="Repressor_TetR_C"/>
</dbReference>
<dbReference type="PRINTS" id="PR00400">
    <property type="entry name" value="TETREPRESSOR"/>
</dbReference>
<dbReference type="EMBL" id="QOUI01000001">
    <property type="protein sequence ID" value="RCK70967.1"/>
    <property type="molecule type" value="Genomic_DNA"/>
</dbReference>
<evidence type="ECO:0000256" key="2">
    <source>
        <dbReference type="ARBA" id="ARBA00023015"/>
    </source>
</evidence>
<sequence>MRHRRQDVVDRALLVLDGYGLADLTVRRLARELGVQPSALYHHVRSKQELLALVAEELLRRGPRRPRTGGWHDRLRTVCADLRDALLAYRDGAEVVAAAQAFGLGATGPVAELEEVLRAAGAPEELARVGAATCVHYVLGHVGEEQLHLQAGSAGAIDADPRQTSTFALGVDLVVDGIATRLPDPVAAPAGVSPA</sequence>
<evidence type="ECO:0000256" key="5">
    <source>
        <dbReference type="PROSITE-ProRule" id="PRU00335"/>
    </source>
</evidence>
<gene>
    <name evidence="7" type="ORF">DT076_00290</name>
</gene>
<evidence type="ECO:0000256" key="1">
    <source>
        <dbReference type="ARBA" id="ARBA00022491"/>
    </source>
</evidence>
<organism evidence="7 8">
    <name type="scientific">Desertihabitans brevis</name>
    <dbReference type="NCBI Taxonomy" id="2268447"/>
    <lineage>
        <taxon>Bacteria</taxon>
        <taxon>Bacillati</taxon>
        <taxon>Actinomycetota</taxon>
        <taxon>Actinomycetes</taxon>
        <taxon>Propionibacteriales</taxon>
        <taxon>Propionibacteriaceae</taxon>
        <taxon>Desertihabitans</taxon>
    </lineage>
</organism>
<dbReference type="Gene3D" id="1.10.357.10">
    <property type="entry name" value="Tetracycline Repressor, domain 2"/>
    <property type="match status" value="1"/>
</dbReference>
<dbReference type="SUPFAM" id="SSF46689">
    <property type="entry name" value="Homeodomain-like"/>
    <property type="match status" value="1"/>
</dbReference>
<feature type="DNA-binding region" description="H-T-H motif" evidence="5">
    <location>
        <begin position="25"/>
        <end position="44"/>
    </location>
</feature>
<dbReference type="GO" id="GO:0045892">
    <property type="term" value="P:negative regulation of DNA-templated transcription"/>
    <property type="evidence" value="ECO:0007669"/>
    <property type="project" value="InterPro"/>
</dbReference>
<proteinExistence type="predicted"/>
<dbReference type="PANTHER" id="PTHR30055:SF151">
    <property type="entry name" value="TRANSCRIPTIONAL REGULATORY PROTEIN"/>
    <property type="match status" value="1"/>
</dbReference>
<evidence type="ECO:0000256" key="4">
    <source>
        <dbReference type="ARBA" id="ARBA00023163"/>
    </source>
</evidence>
<dbReference type="GO" id="GO:0046677">
    <property type="term" value="P:response to antibiotic"/>
    <property type="evidence" value="ECO:0007669"/>
    <property type="project" value="InterPro"/>
</dbReference>
<dbReference type="PRINTS" id="PR00455">
    <property type="entry name" value="HTHTETR"/>
</dbReference>
<dbReference type="PROSITE" id="PS50977">
    <property type="entry name" value="HTH_TETR_2"/>
    <property type="match status" value="1"/>
</dbReference>
<dbReference type="AlphaFoldDB" id="A0A367YZ33"/>
<dbReference type="InterPro" id="IPR001647">
    <property type="entry name" value="HTH_TetR"/>
</dbReference>
<keyword evidence="3 5" id="KW-0238">DNA-binding</keyword>
<evidence type="ECO:0000313" key="7">
    <source>
        <dbReference type="EMBL" id="RCK70967.1"/>
    </source>
</evidence>
<name>A0A367YZ33_9ACTN</name>
<dbReference type="Proteomes" id="UP000252770">
    <property type="component" value="Unassembled WGS sequence"/>
</dbReference>
<dbReference type="Pfam" id="PF00440">
    <property type="entry name" value="TetR_N"/>
    <property type="match status" value="1"/>
</dbReference>
<accession>A0A367YZ33</accession>
<dbReference type="InterPro" id="IPR050109">
    <property type="entry name" value="HTH-type_TetR-like_transc_reg"/>
</dbReference>
<keyword evidence="8" id="KW-1185">Reference proteome</keyword>
<keyword evidence="4" id="KW-0804">Transcription</keyword>
<comment type="caution">
    <text evidence="7">The sequence shown here is derived from an EMBL/GenBank/DDBJ whole genome shotgun (WGS) entry which is preliminary data.</text>
</comment>
<dbReference type="SUPFAM" id="SSF48498">
    <property type="entry name" value="Tetracyclin repressor-like, C-terminal domain"/>
    <property type="match status" value="1"/>
</dbReference>
<reference evidence="7 8" key="1">
    <citation type="submission" date="2018-07" db="EMBL/GenBank/DDBJ databases">
        <title>Desertimonas flava gen. nov. sp. nov.</title>
        <authorList>
            <person name="Liu S."/>
        </authorList>
    </citation>
    <scope>NUCLEOTIDE SEQUENCE [LARGE SCALE GENOMIC DNA]</scope>
    <source>
        <strain evidence="7 8">16Sb5-5</strain>
    </source>
</reference>
<keyword evidence="1" id="KW-0678">Repressor</keyword>
<feature type="domain" description="HTH tetR-type" evidence="6">
    <location>
        <begin position="2"/>
        <end position="62"/>
    </location>
</feature>
<dbReference type="GO" id="GO:0003700">
    <property type="term" value="F:DNA-binding transcription factor activity"/>
    <property type="evidence" value="ECO:0007669"/>
    <property type="project" value="TreeGrafter"/>
</dbReference>
<dbReference type="Pfam" id="PF02909">
    <property type="entry name" value="TetR_C_1"/>
    <property type="match status" value="1"/>
</dbReference>
<keyword evidence="2" id="KW-0805">Transcription regulation</keyword>
<dbReference type="InterPro" id="IPR003012">
    <property type="entry name" value="Tet_transcr_reg_TetR"/>
</dbReference>
<dbReference type="RefSeq" id="WP_114124670.1">
    <property type="nucleotide sequence ID" value="NZ_QOUI01000001.1"/>
</dbReference>
<dbReference type="InterPro" id="IPR009057">
    <property type="entry name" value="Homeodomain-like_sf"/>
</dbReference>
<evidence type="ECO:0000313" key="8">
    <source>
        <dbReference type="Proteomes" id="UP000252770"/>
    </source>
</evidence>
<evidence type="ECO:0000256" key="3">
    <source>
        <dbReference type="ARBA" id="ARBA00023125"/>
    </source>
</evidence>
<dbReference type="InterPro" id="IPR036271">
    <property type="entry name" value="Tet_transcr_reg_TetR-rel_C_sf"/>
</dbReference>
<dbReference type="GO" id="GO:0000976">
    <property type="term" value="F:transcription cis-regulatory region binding"/>
    <property type="evidence" value="ECO:0007669"/>
    <property type="project" value="TreeGrafter"/>
</dbReference>
<dbReference type="Gene3D" id="1.10.10.60">
    <property type="entry name" value="Homeodomain-like"/>
    <property type="match status" value="1"/>
</dbReference>
<evidence type="ECO:0000259" key="6">
    <source>
        <dbReference type="PROSITE" id="PS50977"/>
    </source>
</evidence>
<dbReference type="PANTHER" id="PTHR30055">
    <property type="entry name" value="HTH-TYPE TRANSCRIPTIONAL REGULATOR RUTR"/>
    <property type="match status" value="1"/>
</dbReference>
<protein>
    <submittedName>
        <fullName evidence="7">TetR family transcriptional regulator</fullName>
    </submittedName>
</protein>